<dbReference type="EMBL" id="JAPEVG010000205">
    <property type="protein sequence ID" value="KAJ8473921.1"/>
    <property type="molecule type" value="Genomic_DNA"/>
</dbReference>
<organism evidence="1 2">
    <name type="scientific">Trametes cubensis</name>
    <dbReference type="NCBI Taxonomy" id="1111947"/>
    <lineage>
        <taxon>Eukaryota</taxon>
        <taxon>Fungi</taxon>
        <taxon>Dikarya</taxon>
        <taxon>Basidiomycota</taxon>
        <taxon>Agaricomycotina</taxon>
        <taxon>Agaricomycetes</taxon>
        <taxon>Polyporales</taxon>
        <taxon>Polyporaceae</taxon>
        <taxon>Trametes</taxon>
    </lineage>
</organism>
<proteinExistence type="predicted"/>
<gene>
    <name evidence="1" type="ORF">ONZ51_g7560</name>
</gene>
<comment type="caution">
    <text evidence="1">The sequence shown here is derived from an EMBL/GenBank/DDBJ whole genome shotgun (WGS) entry which is preliminary data.</text>
</comment>
<accession>A0AAD7TPY3</accession>
<reference evidence="1" key="1">
    <citation type="submission" date="2022-11" db="EMBL/GenBank/DDBJ databases">
        <title>Genome Sequence of Cubamyces cubensis.</title>
        <authorList>
            <person name="Buettner E."/>
        </authorList>
    </citation>
    <scope>NUCLEOTIDE SEQUENCE</scope>
    <source>
        <strain evidence="1">MPL-01</strain>
    </source>
</reference>
<keyword evidence="2" id="KW-1185">Reference proteome</keyword>
<protein>
    <submittedName>
        <fullName evidence="1">Uncharacterized protein</fullName>
    </submittedName>
</protein>
<evidence type="ECO:0000313" key="2">
    <source>
        <dbReference type="Proteomes" id="UP001215151"/>
    </source>
</evidence>
<evidence type="ECO:0000313" key="1">
    <source>
        <dbReference type="EMBL" id="KAJ8473921.1"/>
    </source>
</evidence>
<dbReference type="Proteomes" id="UP001215151">
    <property type="component" value="Unassembled WGS sequence"/>
</dbReference>
<name>A0AAD7TPY3_9APHY</name>
<sequence>MAWQIHFTCDNAEYSSATSVVERAGQVEIWRAANVSVREVTPGHRWLIVLIEREAKPVIWRAISGEWTLGIEEQTMAISLQQLEPDASSGRVQKLRFQTQTDLWSFVAQIAFTRIDVITTRAVGERT</sequence>
<dbReference type="AlphaFoldDB" id="A0AAD7TPY3"/>